<dbReference type="GO" id="GO:0042274">
    <property type="term" value="P:ribosomal small subunit biogenesis"/>
    <property type="evidence" value="ECO:0007669"/>
    <property type="project" value="TreeGrafter"/>
</dbReference>
<dbReference type="STRING" id="42251.A0A2T7A5U3"/>
<dbReference type="AlphaFoldDB" id="A0A2T7A5U3"/>
<evidence type="ECO:0000256" key="1">
    <source>
        <dbReference type="ARBA" id="ARBA00004123"/>
    </source>
</evidence>
<feature type="region of interest" description="Disordered" evidence="4">
    <location>
        <begin position="61"/>
        <end position="128"/>
    </location>
</feature>
<dbReference type="OrthoDB" id="444809at2759"/>
<comment type="similarity">
    <text evidence="2">Belongs to the SURF6 family.</text>
</comment>
<dbReference type="GO" id="GO:0003677">
    <property type="term" value="F:DNA binding"/>
    <property type="evidence" value="ECO:0007669"/>
    <property type="project" value="TreeGrafter"/>
</dbReference>
<dbReference type="Proteomes" id="UP000244722">
    <property type="component" value="Unassembled WGS sequence"/>
</dbReference>
<dbReference type="EMBL" id="NESQ01000017">
    <property type="protein sequence ID" value="PUU83109.1"/>
    <property type="molecule type" value="Genomic_DNA"/>
</dbReference>
<evidence type="ECO:0000313" key="6">
    <source>
        <dbReference type="EMBL" id="PUU83109.1"/>
    </source>
</evidence>
<proteinExistence type="inferred from homology"/>
<reference evidence="6 7" key="1">
    <citation type="submission" date="2017-04" db="EMBL/GenBank/DDBJ databases">
        <title>Draft genome sequence of Tuber borchii Vittad., a whitish edible truffle.</title>
        <authorList>
            <consortium name="DOE Joint Genome Institute"/>
            <person name="Murat C."/>
            <person name="Kuo A."/>
            <person name="Barry K.W."/>
            <person name="Clum A."/>
            <person name="Dockter R.B."/>
            <person name="Fauchery L."/>
            <person name="Iotti M."/>
            <person name="Kohler A."/>
            <person name="Labutti K."/>
            <person name="Lindquist E.A."/>
            <person name="Lipzen A."/>
            <person name="Ohm R.A."/>
            <person name="Wang M."/>
            <person name="Grigoriev I.V."/>
            <person name="Zambonelli A."/>
            <person name="Martin F.M."/>
        </authorList>
    </citation>
    <scope>NUCLEOTIDE SEQUENCE [LARGE SCALE GENOMIC DNA]</scope>
    <source>
        <strain evidence="6 7">Tbo3840</strain>
    </source>
</reference>
<evidence type="ECO:0000256" key="2">
    <source>
        <dbReference type="ARBA" id="ARBA00005904"/>
    </source>
</evidence>
<keyword evidence="7" id="KW-1185">Reference proteome</keyword>
<dbReference type="PANTHER" id="PTHR14369">
    <property type="entry name" value="SURFEIT LOCUS PROTEIN 6"/>
    <property type="match status" value="1"/>
</dbReference>
<protein>
    <submittedName>
        <fullName evidence="6">Surfeit locus protein 6-domain-containing protein</fullName>
    </submittedName>
</protein>
<dbReference type="InterPro" id="IPR029190">
    <property type="entry name" value="Rrp14/SURF6_C"/>
</dbReference>
<comment type="caution">
    <text evidence="6">The sequence shown here is derived from an EMBL/GenBank/DDBJ whole genome shotgun (WGS) entry which is preliminary data.</text>
</comment>
<keyword evidence="3" id="KW-0539">Nucleus</keyword>
<gene>
    <name evidence="6" type="ORF">B9Z19DRAFT_211537</name>
</gene>
<name>A0A2T7A5U3_TUBBO</name>
<evidence type="ECO:0000313" key="7">
    <source>
        <dbReference type="Proteomes" id="UP000244722"/>
    </source>
</evidence>
<dbReference type="GO" id="GO:0005730">
    <property type="term" value="C:nucleolus"/>
    <property type="evidence" value="ECO:0007669"/>
    <property type="project" value="TreeGrafter"/>
</dbReference>
<sequence>MAPEEQAKIEEKELWGKALGAAAGKKIRGDEQLLKKSLKRQEQVKMKSEREWKERIENVATSKAMKQKKREDNLAARREQKANKSGKKVGGKQGIQMKKKKGPRPGFQGTMKSNHSGGGGGHPKKGRK</sequence>
<dbReference type="InterPro" id="IPR007019">
    <property type="entry name" value="SURF6"/>
</dbReference>
<dbReference type="GO" id="GO:0003723">
    <property type="term" value="F:RNA binding"/>
    <property type="evidence" value="ECO:0007669"/>
    <property type="project" value="TreeGrafter"/>
</dbReference>
<evidence type="ECO:0000259" key="5">
    <source>
        <dbReference type="Pfam" id="PF04935"/>
    </source>
</evidence>
<evidence type="ECO:0000256" key="3">
    <source>
        <dbReference type="ARBA" id="ARBA00023242"/>
    </source>
</evidence>
<feature type="compositionally biased region" description="Basic and acidic residues" evidence="4">
    <location>
        <begin position="69"/>
        <end position="82"/>
    </location>
</feature>
<dbReference type="Pfam" id="PF04935">
    <property type="entry name" value="SURF6"/>
    <property type="match status" value="1"/>
</dbReference>
<dbReference type="PANTHER" id="PTHR14369:SF0">
    <property type="entry name" value="SURFEIT LOCUS PROTEIN 6"/>
    <property type="match status" value="1"/>
</dbReference>
<evidence type="ECO:0000256" key="4">
    <source>
        <dbReference type="SAM" id="MobiDB-lite"/>
    </source>
</evidence>
<dbReference type="GO" id="GO:0042273">
    <property type="term" value="P:ribosomal large subunit biogenesis"/>
    <property type="evidence" value="ECO:0007669"/>
    <property type="project" value="TreeGrafter"/>
</dbReference>
<comment type="subcellular location">
    <subcellularLocation>
        <location evidence="1">Nucleus</location>
    </subcellularLocation>
</comment>
<accession>A0A2T7A5U3</accession>
<feature type="domain" description="Ribosomal RNA-processing protein 14/surfeit locus protein 6 C-terminal" evidence="5">
    <location>
        <begin position="2"/>
        <end position="86"/>
    </location>
</feature>
<organism evidence="6 7">
    <name type="scientific">Tuber borchii</name>
    <name type="common">White truffle</name>
    <dbReference type="NCBI Taxonomy" id="42251"/>
    <lineage>
        <taxon>Eukaryota</taxon>
        <taxon>Fungi</taxon>
        <taxon>Dikarya</taxon>
        <taxon>Ascomycota</taxon>
        <taxon>Pezizomycotina</taxon>
        <taxon>Pezizomycetes</taxon>
        <taxon>Pezizales</taxon>
        <taxon>Tuberaceae</taxon>
        <taxon>Tuber</taxon>
    </lineage>
</organism>